<protein>
    <recommendedName>
        <fullName evidence="4">DUF2690 domain-containing protein</fullName>
    </recommendedName>
</protein>
<proteinExistence type="predicted"/>
<comment type="caution">
    <text evidence="2">The sequence shown here is derived from an EMBL/GenBank/DDBJ whole genome shotgun (WGS) entry which is preliminary data.</text>
</comment>
<sequence length="164" mass="16956">MKRGPMPSIVRSAAKIGAASLMALSAVALSSGSAQANTYPYDGADPASTYCGGTTSTPYSSTLTWGDGSYAGTVYLRYNSGCRTVWAKIVLASPQDACGNASAGMACAEAVVHRNDDGAEMSCYVPQGATSCYTAMLNDANMSSHAEGFLDTAYGTRYAQTSDY</sequence>
<evidence type="ECO:0000313" key="3">
    <source>
        <dbReference type="Proteomes" id="UP000248889"/>
    </source>
</evidence>
<keyword evidence="1" id="KW-0732">Signal</keyword>
<dbReference type="AlphaFoldDB" id="A0A2X0I708"/>
<gene>
    <name evidence="2" type="ORF">DN069_36430</name>
</gene>
<feature type="signal peptide" evidence="1">
    <location>
        <begin position="1"/>
        <end position="36"/>
    </location>
</feature>
<keyword evidence="3" id="KW-1185">Reference proteome</keyword>
<dbReference type="Proteomes" id="UP000248889">
    <property type="component" value="Unassembled WGS sequence"/>
</dbReference>
<accession>A0A2X0I708</accession>
<reference evidence="2 3" key="1">
    <citation type="submission" date="2018-06" db="EMBL/GenBank/DDBJ databases">
        <title>Streptacidiphilus pinicola sp. nov., isolated from pine grove soil.</title>
        <authorList>
            <person name="Roh S.G."/>
            <person name="Park S."/>
            <person name="Kim M.-K."/>
            <person name="Yun B.-R."/>
            <person name="Park J."/>
            <person name="Kim M.J."/>
            <person name="Kim Y.S."/>
            <person name="Kim S.B."/>
        </authorList>
    </citation>
    <scope>NUCLEOTIDE SEQUENCE [LARGE SCALE GENOMIC DNA]</scope>
    <source>
        <strain evidence="2 3">MMS16-CNU450</strain>
    </source>
</reference>
<evidence type="ECO:0000313" key="2">
    <source>
        <dbReference type="EMBL" id="RAG80762.1"/>
    </source>
</evidence>
<feature type="chain" id="PRO_5016144156" description="DUF2690 domain-containing protein" evidence="1">
    <location>
        <begin position="37"/>
        <end position="164"/>
    </location>
</feature>
<dbReference type="OrthoDB" id="2863790at2"/>
<dbReference type="Pfam" id="PF10901">
    <property type="entry name" value="DUF2690"/>
    <property type="match status" value="1"/>
</dbReference>
<dbReference type="EMBL" id="QKYN01000199">
    <property type="protein sequence ID" value="RAG80762.1"/>
    <property type="molecule type" value="Genomic_DNA"/>
</dbReference>
<organism evidence="2 3">
    <name type="scientific">Streptacidiphilus pinicola</name>
    <dbReference type="NCBI Taxonomy" id="2219663"/>
    <lineage>
        <taxon>Bacteria</taxon>
        <taxon>Bacillati</taxon>
        <taxon>Actinomycetota</taxon>
        <taxon>Actinomycetes</taxon>
        <taxon>Kitasatosporales</taxon>
        <taxon>Streptomycetaceae</taxon>
        <taxon>Streptacidiphilus</taxon>
    </lineage>
</organism>
<dbReference type="InterPro" id="IPR021224">
    <property type="entry name" value="DUF2690"/>
</dbReference>
<name>A0A2X0I708_9ACTN</name>
<evidence type="ECO:0008006" key="4">
    <source>
        <dbReference type="Google" id="ProtNLM"/>
    </source>
</evidence>
<evidence type="ECO:0000256" key="1">
    <source>
        <dbReference type="SAM" id="SignalP"/>
    </source>
</evidence>